<dbReference type="AlphaFoldDB" id="A0A6J4QKY6"/>
<comment type="subcellular location">
    <subcellularLocation>
        <location evidence="1">Cell membrane</location>
        <topology evidence="1">Multi-pass membrane protein</topology>
    </subcellularLocation>
</comment>
<dbReference type="InterPro" id="IPR050250">
    <property type="entry name" value="Macrolide_Exporter_MacB"/>
</dbReference>
<evidence type="ECO:0000259" key="8">
    <source>
        <dbReference type="Pfam" id="PF02687"/>
    </source>
</evidence>
<keyword evidence="4 7" id="KW-1133">Transmembrane helix</keyword>
<keyword evidence="3 7" id="KW-0812">Transmembrane</keyword>
<organism evidence="9">
    <name type="scientific">uncultured Rubrobacteraceae bacterium</name>
    <dbReference type="NCBI Taxonomy" id="349277"/>
    <lineage>
        <taxon>Bacteria</taxon>
        <taxon>Bacillati</taxon>
        <taxon>Actinomycetota</taxon>
        <taxon>Rubrobacteria</taxon>
        <taxon>Rubrobacterales</taxon>
        <taxon>Rubrobacteraceae</taxon>
        <taxon>environmental samples</taxon>
    </lineage>
</organism>
<evidence type="ECO:0000256" key="5">
    <source>
        <dbReference type="ARBA" id="ARBA00023136"/>
    </source>
</evidence>
<dbReference type="EMBL" id="CADCVC010000156">
    <property type="protein sequence ID" value="CAA9446606.1"/>
    <property type="molecule type" value="Genomic_DNA"/>
</dbReference>
<evidence type="ECO:0000256" key="7">
    <source>
        <dbReference type="SAM" id="Phobius"/>
    </source>
</evidence>
<feature type="transmembrane region" description="Helical" evidence="7">
    <location>
        <begin position="601"/>
        <end position="619"/>
    </location>
</feature>
<comment type="similarity">
    <text evidence="6">Belongs to the ABC-4 integral membrane protein family.</text>
</comment>
<evidence type="ECO:0000256" key="6">
    <source>
        <dbReference type="ARBA" id="ARBA00038076"/>
    </source>
</evidence>
<keyword evidence="5 7" id="KW-0472">Membrane</keyword>
<reference evidence="9" key="1">
    <citation type="submission" date="2020-02" db="EMBL/GenBank/DDBJ databases">
        <authorList>
            <person name="Meier V. D."/>
        </authorList>
    </citation>
    <scope>NUCLEOTIDE SEQUENCE</scope>
    <source>
        <strain evidence="9">AVDCRST_MAG80</strain>
    </source>
</reference>
<dbReference type="InterPro" id="IPR003838">
    <property type="entry name" value="ABC3_permease_C"/>
</dbReference>
<feature type="transmembrane region" description="Helical" evidence="7">
    <location>
        <begin position="963"/>
        <end position="983"/>
    </location>
</feature>
<sequence>MLRQPALRRLGLRNLTRRKWNTVLVVVGSMVGTALISGSLVLNDSTGRFQEDEARQTLGEIDEVVQQTGQRVPSDRRPISLFDTSVMEGITPQAVRDLNEPTADEQSATERMLGALGLDEGPASVDGVLAVLTGEFPAESLDEAGETVVATPAVTVVGASSWEELGAFGEAPPSVIGRPEPGVGEVYASEGLAEGLELREGSRVRLVGSGEPEEFTVAAVVPEEGISGYEGRFSSAVGTALVGEEDARGLFAAGEGQANAVFVSNEGGVISGVESSEEVAEAVGEILADEEYRVSQVKREVLEGSGFQIGDIFLMISSFAILAGILLIVNIYTMLAEERKGELGILRAVALRRAGLVRLFVYEGYAYSLLASLLGTFVGLGIAAGLVWGLNRAAESFADLFNDDLTIPFHVEPSSLLVAASSGLLITFLAVLLTSIRIGSMGVVAAIRDLPEERGSRRPRLRLALQGSLLVLGAALATVGFPTENGYLMLLGPILATFGLGFLLNRLLSARPVWSVVGAVVLAYAYLANRFEAVARANEESPAMFFVEGVLMVLGAVLLTTFNLGLAYGVLRFLMRLVPATAPVLKMAVAHPASRPARTGFTLAMFALILYMVTISSVFSSTQTAATAQTRDEQLSGYDGAVQSGPVTSLDDFDEKVRGNDVLREEIPGSERLVAGGVELPEYEAADYDVTPFGPNLGEVAPGSDLAEYVTYAPDGFLASTTDVLQERSPEYATDREAWEALGEDPSLAILTFPFNGEGSFLARPELGAGDTVLLRDPLSSEEVEKRIVGRIKDPGGFPLGVINGLIVGEEARGELPYLRTQETFLLRVDEGTDAAEVGRELKKEFAATGAQSFLLDDLLGRGQQFTDTFVKIVQAFLAFGLVVGVAGLAVISARAVHERRREIGALRALGFKKSTVGWQFVVESSSIALLGILLGVAVGTLGGYNLFNVTVDDPDARFVFPWAQMLAIGLSVWAASLLFTIVPAVRASRIPAVEALRYEG</sequence>
<evidence type="ECO:0000256" key="2">
    <source>
        <dbReference type="ARBA" id="ARBA00022475"/>
    </source>
</evidence>
<feature type="transmembrane region" description="Helical" evidence="7">
    <location>
        <begin position="917"/>
        <end position="943"/>
    </location>
</feature>
<evidence type="ECO:0000256" key="3">
    <source>
        <dbReference type="ARBA" id="ARBA00022692"/>
    </source>
</evidence>
<dbReference type="PANTHER" id="PTHR30572">
    <property type="entry name" value="MEMBRANE COMPONENT OF TRANSPORTER-RELATED"/>
    <property type="match status" value="1"/>
</dbReference>
<dbReference type="PANTHER" id="PTHR30572:SF4">
    <property type="entry name" value="ABC TRANSPORTER PERMEASE YTRF"/>
    <property type="match status" value="1"/>
</dbReference>
<feature type="transmembrane region" description="Helical" evidence="7">
    <location>
        <begin position="20"/>
        <end position="42"/>
    </location>
</feature>
<evidence type="ECO:0000256" key="4">
    <source>
        <dbReference type="ARBA" id="ARBA00022989"/>
    </source>
</evidence>
<dbReference type="GO" id="GO:0022857">
    <property type="term" value="F:transmembrane transporter activity"/>
    <property type="evidence" value="ECO:0007669"/>
    <property type="project" value="TreeGrafter"/>
</dbReference>
<dbReference type="GO" id="GO:0005886">
    <property type="term" value="C:plasma membrane"/>
    <property type="evidence" value="ECO:0007669"/>
    <property type="project" value="UniProtKB-SubCell"/>
</dbReference>
<feature type="transmembrane region" description="Helical" evidence="7">
    <location>
        <begin position="416"/>
        <end position="440"/>
    </location>
</feature>
<name>A0A6J4QKY6_9ACTN</name>
<keyword evidence="2" id="KW-1003">Cell membrane</keyword>
<protein>
    <recommendedName>
        <fullName evidence="8">ABC3 transporter permease C-terminal domain-containing protein</fullName>
    </recommendedName>
</protein>
<feature type="transmembrane region" description="Helical" evidence="7">
    <location>
        <begin position="512"/>
        <end position="529"/>
    </location>
</feature>
<evidence type="ECO:0000256" key="1">
    <source>
        <dbReference type="ARBA" id="ARBA00004651"/>
    </source>
</evidence>
<feature type="transmembrane region" description="Helical" evidence="7">
    <location>
        <begin position="461"/>
        <end position="481"/>
    </location>
</feature>
<feature type="domain" description="ABC3 transporter permease C-terminal" evidence="8">
    <location>
        <begin position="315"/>
        <end position="441"/>
    </location>
</feature>
<proteinExistence type="inferred from homology"/>
<feature type="transmembrane region" description="Helical" evidence="7">
    <location>
        <begin position="876"/>
        <end position="897"/>
    </location>
</feature>
<accession>A0A6J4QKY6</accession>
<feature type="transmembrane region" description="Helical" evidence="7">
    <location>
        <begin position="549"/>
        <end position="571"/>
    </location>
</feature>
<evidence type="ECO:0000313" key="9">
    <source>
        <dbReference type="EMBL" id="CAA9446606.1"/>
    </source>
</evidence>
<feature type="transmembrane region" description="Helical" evidence="7">
    <location>
        <begin position="356"/>
        <end position="388"/>
    </location>
</feature>
<gene>
    <name evidence="9" type="ORF">AVDCRST_MAG80-1834</name>
</gene>
<feature type="domain" description="ABC3 transporter permease C-terminal" evidence="8">
    <location>
        <begin position="877"/>
        <end position="992"/>
    </location>
</feature>
<feature type="transmembrane region" description="Helical" evidence="7">
    <location>
        <begin position="312"/>
        <end position="335"/>
    </location>
</feature>
<feature type="transmembrane region" description="Helical" evidence="7">
    <location>
        <begin position="487"/>
        <end position="505"/>
    </location>
</feature>
<dbReference type="Pfam" id="PF02687">
    <property type="entry name" value="FtsX"/>
    <property type="match status" value="2"/>
</dbReference>